<dbReference type="Gene3D" id="3.30.499.10">
    <property type="entry name" value="Aconitase, domain 3"/>
    <property type="match status" value="1"/>
</dbReference>
<sequence>MLILSLFCILWRSGEHLSLRYIFCLVAKGHYSLGYSPLTWLTIRVSWTKLAFGEIKQRCFPSSPDIRTFDLRKQIMLPFSTRVLLDSDDRNCGNFQVTENDMQNLVKCKTNQTIEGVEVAFKPARVILQVL</sequence>
<evidence type="ECO:0000256" key="2">
    <source>
        <dbReference type="SAM" id="SignalP"/>
    </source>
</evidence>
<dbReference type="Proteomes" id="UP000478052">
    <property type="component" value="Unassembled WGS sequence"/>
</dbReference>
<comment type="caution">
    <text evidence="3">The sequence shown here is derived from an EMBL/GenBank/DDBJ whole genome shotgun (WGS) entry which is preliminary data.</text>
</comment>
<feature type="chain" id="PRO_5026072160" evidence="2">
    <location>
        <begin position="17"/>
        <end position="131"/>
    </location>
</feature>
<evidence type="ECO:0000313" key="4">
    <source>
        <dbReference type="Proteomes" id="UP000478052"/>
    </source>
</evidence>
<feature type="signal peptide" evidence="2">
    <location>
        <begin position="1"/>
        <end position="16"/>
    </location>
</feature>
<dbReference type="OrthoDB" id="2279155at2759"/>
<dbReference type="InterPro" id="IPR015931">
    <property type="entry name" value="Acnase/IPM_dHydase_lsu_aba_1/3"/>
</dbReference>
<dbReference type="AlphaFoldDB" id="A0A6G0YA54"/>
<name>A0A6G0YA54_APHCR</name>
<accession>A0A6G0YA54</accession>
<keyword evidence="2" id="KW-0732">Signal</keyword>
<reference evidence="3 4" key="1">
    <citation type="submission" date="2019-08" db="EMBL/GenBank/DDBJ databases">
        <title>Whole genome of Aphis craccivora.</title>
        <authorList>
            <person name="Voronova N.V."/>
            <person name="Shulinski R.S."/>
            <person name="Bandarenka Y.V."/>
            <person name="Zhorov D.G."/>
            <person name="Warner D."/>
        </authorList>
    </citation>
    <scope>NUCLEOTIDE SEQUENCE [LARGE SCALE GENOMIC DNA]</scope>
    <source>
        <strain evidence="3">180601</strain>
        <tissue evidence="3">Whole Body</tissue>
    </source>
</reference>
<gene>
    <name evidence="3" type="ORF">FWK35_00018970</name>
</gene>
<dbReference type="EMBL" id="VUJU01005196">
    <property type="protein sequence ID" value="KAF0751976.1"/>
    <property type="molecule type" value="Genomic_DNA"/>
</dbReference>
<organism evidence="3 4">
    <name type="scientific">Aphis craccivora</name>
    <name type="common">Cowpea aphid</name>
    <dbReference type="NCBI Taxonomy" id="307492"/>
    <lineage>
        <taxon>Eukaryota</taxon>
        <taxon>Metazoa</taxon>
        <taxon>Ecdysozoa</taxon>
        <taxon>Arthropoda</taxon>
        <taxon>Hexapoda</taxon>
        <taxon>Insecta</taxon>
        <taxon>Pterygota</taxon>
        <taxon>Neoptera</taxon>
        <taxon>Paraneoptera</taxon>
        <taxon>Hemiptera</taxon>
        <taxon>Sternorrhyncha</taxon>
        <taxon>Aphidomorpha</taxon>
        <taxon>Aphidoidea</taxon>
        <taxon>Aphididae</taxon>
        <taxon>Aphidini</taxon>
        <taxon>Aphis</taxon>
        <taxon>Aphis</taxon>
    </lineage>
</organism>
<protein>
    <submittedName>
        <fullName evidence="3">Cytoplasmic aconitate hydratase-like</fullName>
    </submittedName>
</protein>
<keyword evidence="4" id="KW-1185">Reference proteome</keyword>
<evidence type="ECO:0000256" key="1">
    <source>
        <dbReference type="ARBA" id="ARBA00023004"/>
    </source>
</evidence>
<keyword evidence="1" id="KW-0408">Iron</keyword>
<evidence type="ECO:0000313" key="3">
    <source>
        <dbReference type="EMBL" id="KAF0751976.1"/>
    </source>
</evidence>
<proteinExistence type="predicted"/>